<reference evidence="2" key="2">
    <citation type="journal article" date="2014" name="ISME J.">
        <title>Microbial stratification in low pH oxic and suboxic macroscopic growths along an acid mine drainage.</title>
        <authorList>
            <person name="Mendez-Garcia C."/>
            <person name="Mesa V."/>
            <person name="Sprenger R.R."/>
            <person name="Richter M."/>
            <person name="Diez M.S."/>
            <person name="Solano J."/>
            <person name="Bargiela R."/>
            <person name="Golyshina O.V."/>
            <person name="Manteca A."/>
            <person name="Ramos J.L."/>
            <person name="Gallego J.R."/>
            <person name="Llorente I."/>
            <person name="Martins Dos Santos V.A."/>
            <person name="Jensen O.N."/>
            <person name="Pelaez A.I."/>
            <person name="Sanchez J."/>
            <person name="Ferrer M."/>
        </authorList>
    </citation>
    <scope>NUCLEOTIDE SEQUENCE</scope>
</reference>
<reference evidence="2" key="1">
    <citation type="submission" date="2013-08" db="EMBL/GenBank/DDBJ databases">
        <authorList>
            <person name="Mendez C."/>
            <person name="Richter M."/>
            <person name="Ferrer M."/>
            <person name="Sanchez J."/>
        </authorList>
    </citation>
    <scope>NUCLEOTIDE SEQUENCE</scope>
</reference>
<sequence length="252" mass="27872">MAAERRRALPGIGRSRAEVLPAGLETFRCLLDWTGLDRIRVSGHGIREGVLVEFAGIPVPASADALLDRSLDSIGMAFGPLVPRHFKVRSLAERLFDVVARRRGWGDEERMALATAAVLHDVGRVVDDWRPERHSSYLLRHLPHLGLSHRSIGLAALAVLAREDDLPEGVRREWRPLLDGTSLKTAGLLGTLVRVAATLTDLGVRTVPVRGGRRIQLRLPRRFGAAARERIREKVVRPLGDRFALRAEVDGD</sequence>
<evidence type="ECO:0000259" key="1">
    <source>
        <dbReference type="Pfam" id="PF21447"/>
    </source>
</evidence>
<dbReference type="Gene3D" id="3.30.420.150">
    <property type="entry name" value="Exopolyphosphatase. Domain 2"/>
    <property type="match status" value="1"/>
</dbReference>
<accession>T1AWB1</accession>
<dbReference type="SUPFAM" id="SSF109604">
    <property type="entry name" value="HD-domain/PDEase-like"/>
    <property type="match status" value="1"/>
</dbReference>
<dbReference type="InterPro" id="IPR043129">
    <property type="entry name" value="ATPase_NBD"/>
</dbReference>
<evidence type="ECO:0000313" key="2">
    <source>
        <dbReference type="EMBL" id="EQD46385.1"/>
    </source>
</evidence>
<dbReference type="Pfam" id="PF21447">
    <property type="entry name" value="Ppx-GppA_III"/>
    <property type="match status" value="1"/>
</dbReference>
<organism evidence="2">
    <name type="scientific">mine drainage metagenome</name>
    <dbReference type="NCBI Taxonomy" id="410659"/>
    <lineage>
        <taxon>unclassified sequences</taxon>
        <taxon>metagenomes</taxon>
        <taxon>ecological metagenomes</taxon>
    </lineage>
</organism>
<proteinExistence type="predicted"/>
<name>T1AWB1_9ZZZZ</name>
<comment type="caution">
    <text evidence="2">The sequence shown here is derived from an EMBL/GenBank/DDBJ whole genome shotgun (WGS) entry which is preliminary data.</text>
</comment>
<gene>
    <name evidence="2" type="ORF">B1A_14639</name>
</gene>
<dbReference type="PANTHER" id="PTHR30005">
    <property type="entry name" value="EXOPOLYPHOSPHATASE"/>
    <property type="match status" value="1"/>
</dbReference>
<dbReference type="InterPro" id="IPR048950">
    <property type="entry name" value="Ppx_GppA_C"/>
</dbReference>
<dbReference type="AlphaFoldDB" id="T1AWB1"/>
<dbReference type="InterPro" id="IPR050273">
    <property type="entry name" value="GppA/Ppx_hydrolase"/>
</dbReference>
<protein>
    <submittedName>
        <fullName evidence="2">Ppx/GppA phosphatase</fullName>
    </submittedName>
</protein>
<feature type="domain" description="Ppx/GppA phosphatase C-terminal" evidence="1">
    <location>
        <begin position="87"/>
        <end position="161"/>
    </location>
</feature>
<dbReference type="EMBL" id="AUZX01010746">
    <property type="protein sequence ID" value="EQD46385.1"/>
    <property type="molecule type" value="Genomic_DNA"/>
</dbReference>
<dbReference type="SUPFAM" id="SSF53067">
    <property type="entry name" value="Actin-like ATPase domain"/>
    <property type="match status" value="1"/>
</dbReference>
<dbReference type="PANTHER" id="PTHR30005:SF0">
    <property type="entry name" value="RETROGRADE REGULATION PROTEIN 2"/>
    <property type="match status" value="1"/>
</dbReference>
<dbReference type="GO" id="GO:0006357">
    <property type="term" value="P:regulation of transcription by RNA polymerase II"/>
    <property type="evidence" value="ECO:0007669"/>
    <property type="project" value="TreeGrafter"/>
</dbReference>
<dbReference type="Gene3D" id="1.10.3210.10">
    <property type="entry name" value="Hypothetical protein af1432"/>
    <property type="match status" value="1"/>
</dbReference>